<dbReference type="AlphaFoldDB" id="A0A9Q1GG70"/>
<proteinExistence type="predicted"/>
<feature type="compositionally biased region" description="Polar residues" evidence="1">
    <location>
        <begin position="46"/>
        <end position="61"/>
    </location>
</feature>
<accession>A0A9Q1GG70</accession>
<evidence type="ECO:0000313" key="3">
    <source>
        <dbReference type="Proteomes" id="UP001152622"/>
    </source>
</evidence>
<evidence type="ECO:0000313" key="2">
    <source>
        <dbReference type="EMBL" id="KAJ8382943.1"/>
    </source>
</evidence>
<dbReference type="Proteomes" id="UP001152622">
    <property type="component" value="Chromosome 1"/>
</dbReference>
<name>A0A9Q1GG70_SYNKA</name>
<comment type="caution">
    <text evidence="2">The sequence shown here is derived from an EMBL/GenBank/DDBJ whole genome shotgun (WGS) entry which is preliminary data.</text>
</comment>
<feature type="region of interest" description="Disordered" evidence="1">
    <location>
        <begin position="105"/>
        <end position="125"/>
    </location>
</feature>
<sequence length="142" mass="15313">MTRDTSLTRLSLMSHLGSALLSRWTAGRGENLPSARPCARADSESAQRTFFSSDASRSTDNGGLVSPGGKRGGKRCSLFAFCMHVAMVPHSLPFDHFRGPPGAVFKRTSTEPRRTSCEPSSSVSFNSADTLAEEVMKGIDWS</sequence>
<organism evidence="2 3">
    <name type="scientific">Synaphobranchus kaupii</name>
    <name type="common">Kaup's arrowtooth eel</name>
    <dbReference type="NCBI Taxonomy" id="118154"/>
    <lineage>
        <taxon>Eukaryota</taxon>
        <taxon>Metazoa</taxon>
        <taxon>Chordata</taxon>
        <taxon>Craniata</taxon>
        <taxon>Vertebrata</taxon>
        <taxon>Euteleostomi</taxon>
        <taxon>Actinopterygii</taxon>
        <taxon>Neopterygii</taxon>
        <taxon>Teleostei</taxon>
        <taxon>Anguilliformes</taxon>
        <taxon>Synaphobranchidae</taxon>
        <taxon>Synaphobranchus</taxon>
    </lineage>
</organism>
<keyword evidence="3" id="KW-1185">Reference proteome</keyword>
<gene>
    <name evidence="2" type="ORF">SKAU_G00037210</name>
</gene>
<evidence type="ECO:0000256" key="1">
    <source>
        <dbReference type="SAM" id="MobiDB-lite"/>
    </source>
</evidence>
<feature type="region of interest" description="Disordered" evidence="1">
    <location>
        <begin position="31"/>
        <end position="72"/>
    </location>
</feature>
<reference evidence="2" key="1">
    <citation type="journal article" date="2023" name="Science">
        <title>Genome structures resolve the early diversification of teleost fishes.</title>
        <authorList>
            <person name="Parey E."/>
            <person name="Louis A."/>
            <person name="Montfort J."/>
            <person name="Bouchez O."/>
            <person name="Roques C."/>
            <person name="Iampietro C."/>
            <person name="Lluch J."/>
            <person name="Castinel A."/>
            <person name="Donnadieu C."/>
            <person name="Desvignes T."/>
            <person name="Floi Bucao C."/>
            <person name="Jouanno E."/>
            <person name="Wen M."/>
            <person name="Mejri S."/>
            <person name="Dirks R."/>
            <person name="Jansen H."/>
            <person name="Henkel C."/>
            <person name="Chen W.J."/>
            <person name="Zahm M."/>
            <person name="Cabau C."/>
            <person name="Klopp C."/>
            <person name="Thompson A.W."/>
            <person name="Robinson-Rechavi M."/>
            <person name="Braasch I."/>
            <person name="Lecointre G."/>
            <person name="Bobe J."/>
            <person name="Postlethwait J.H."/>
            <person name="Berthelot C."/>
            <person name="Roest Crollius H."/>
            <person name="Guiguen Y."/>
        </authorList>
    </citation>
    <scope>NUCLEOTIDE SEQUENCE</scope>
    <source>
        <strain evidence="2">WJC10195</strain>
    </source>
</reference>
<dbReference type="EMBL" id="JAINUF010000001">
    <property type="protein sequence ID" value="KAJ8382943.1"/>
    <property type="molecule type" value="Genomic_DNA"/>
</dbReference>
<protein>
    <submittedName>
        <fullName evidence="2">Uncharacterized protein</fullName>
    </submittedName>
</protein>